<evidence type="ECO:0000259" key="1">
    <source>
        <dbReference type="Pfam" id="PF12770"/>
    </source>
</evidence>
<name>A0A5B2V447_9PSED</name>
<organism evidence="3 6">
    <name type="scientific">Pseudomonas brenneri</name>
    <dbReference type="NCBI Taxonomy" id="129817"/>
    <lineage>
        <taxon>Bacteria</taxon>
        <taxon>Pseudomonadati</taxon>
        <taxon>Pseudomonadota</taxon>
        <taxon>Gammaproteobacteria</taxon>
        <taxon>Pseudomonadales</taxon>
        <taxon>Pseudomonadaceae</taxon>
        <taxon>Pseudomonas</taxon>
    </lineage>
</organism>
<dbReference type="RefSeq" id="WP_090291154.1">
    <property type="nucleotide sequence ID" value="NZ_BMNU01000001.1"/>
</dbReference>
<proteinExistence type="predicted"/>
<dbReference type="Pfam" id="PF12770">
    <property type="entry name" value="CHAT"/>
    <property type="match status" value="1"/>
</dbReference>
<reference evidence="3 6" key="2">
    <citation type="submission" date="2019-09" db="EMBL/GenBank/DDBJ databases">
        <title>Draft genome sequence of Pseudomonas brenneri CCUG 51514(T).</title>
        <authorList>
            <person name="Tunovic T."/>
            <person name="Pineiro-Iglesias B."/>
            <person name="Unosson C."/>
            <person name="Inganas E."/>
            <person name="Ohlen M."/>
            <person name="Cardew S."/>
            <person name="Jensie-Markopoulos S."/>
            <person name="Salva-Serra F."/>
            <person name="Jaen-Luchoro D."/>
            <person name="Svensson-Stadler L."/>
            <person name="Chun J."/>
            <person name="Moore E."/>
        </authorList>
    </citation>
    <scope>NUCLEOTIDE SEQUENCE [LARGE SCALE GENOMIC DNA]</scope>
    <source>
        <strain evidence="3 6">CCUG 51514</strain>
    </source>
</reference>
<feature type="domain" description="Orc1-like AAA ATPase" evidence="2">
    <location>
        <begin position="429"/>
        <end position="574"/>
    </location>
</feature>
<dbReference type="Gene3D" id="3.40.50.300">
    <property type="entry name" value="P-loop containing nucleotide triphosphate hydrolases"/>
    <property type="match status" value="1"/>
</dbReference>
<dbReference type="Proteomes" id="UP000325296">
    <property type="component" value="Unassembled WGS sequence"/>
</dbReference>
<accession>A0A5B2V447</accession>
<dbReference type="Gene3D" id="1.25.40.10">
    <property type="entry name" value="Tetratricopeptide repeat domain"/>
    <property type="match status" value="1"/>
</dbReference>
<dbReference type="Pfam" id="PF13191">
    <property type="entry name" value="AAA_16"/>
    <property type="match status" value="1"/>
</dbReference>
<feature type="domain" description="CHAT" evidence="1">
    <location>
        <begin position="208"/>
        <end position="376"/>
    </location>
</feature>
<dbReference type="InterPro" id="IPR041664">
    <property type="entry name" value="AAA_16"/>
</dbReference>
<gene>
    <name evidence="3" type="ORF">F1720_01215</name>
    <name evidence="4" type="ORF">SAMN04490181_1796</name>
</gene>
<dbReference type="EMBL" id="VUOL01000001">
    <property type="protein sequence ID" value="KAA2233676.1"/>
    <property type="molecule type" value="Genomic_DNA"/>
</dbReference>
<evidence type="ECO:0000313" key="5">
    <source>
        <dbReference type="Proteomes" id="UP000199620"/>
    </source>
</evidence>
<sequence>MIDLSSQFNLFITATPTKDVIDFHLQNEHGGQVAYHQADLRQLGASLKRSMFDLRDYLDQYVPASEQSLAIADIGVAISQHLLGSQILEKLQQGHHQRTLCVHLPPVAEEQDSLAAAMARVAWEVARPDTQSLSLGERNLLVRVTHKTTAHVPFLPVVLETDEALRVLFIFAESRGSHPLGARMERRELLRMFEHDIYPNRRVVAHFLTHGVTRQRLIDQIQEHSGYHIVHWSGHGTQNQLELASPGGAKDSISGDELVRLFNDAGGFLPKLVFLGACQSGDSLQPRGWRDFFSIAQGNDRPINTSTGRSPGAAGIAYALLNGGIPSVVAMRFAVNDDYARELAVRFYRGLLADVRPKDAAAALNQARKELANRTNTFGFAMGDHATAVLYGVEQPGLTLIAGLSPGTRAQSNRLHQIAELSSISHEHFVGRTWELADLGADFIGARHGPEITPVAIITGLGGMGKSALVAEALELWADRFKWVLLYQAKPSALLFEATLLDIHCKLDAELGIYNDHVARNPADKIYREATPTFTGSERVQRLIRNLIRALQHEPILLVLDNFETNLKPASEPVAGQPFWSCQDPSWDDCLAALCTGLEGSRSRVLVTSRLPLRALAGSAASSVLLGPLPPREAALYLRAHPVLSQMANSSDETVSSLAMRLLNASRFHPLLMDRLTRLAADPTLHDQLLAALDTLESTGNFASLPDLFATTCDNQQERSYLDNALTVSLDQFIQHLSPDRRQLLWVASLANEVVTLDLLRAVSTELKLPTGSTPGDIDPLLRTLVSVGLIYQNPHLSCHELVRERIQAWMEQSVEDRGGLDANAIRLAYAHLLKSYFLGMRHKNMSSALKAGSQAFIYCVQAQAWEQMEYFVSSLVTSALDPKMVEALIPHLQSAAESVPEDHQRWFFLSCLADALRKAGRLDASSQTYHQVATLARAATERLDTDTQEAWGRLAVVCFNWAIVYSLQGNSIAARQCYVEGNEAEKRSGRPPIHLIANELQMLRLDAGMGDIERAEPQVTERVERLTTWWERHCAGLPVPEAPNPEMLARGIIGALHISLRIDADKRDWPSALIKVDKVLAIEQSLSRSLEDIAETRFDRANILIQMPDHLNEARAELERCNQIFQNVPAMRARTLTALAGLAEKQGESDQSIALEKRALVLHEQGPSPHIRARSHGNLATYLSQRGTPADLEAQALHRTASLIYCVETGPGQDFVDAIRNYLYDFRSAKAADRDTPLPTVAELLNTPGFSALSQWLATRQVNLDKLQAKLDALIEKYHSVMLSQLNPSEPAPDA</sequence>
<protein>
    <submittedName>
        <fullName evidence="4">AAA ATPase domain-containing protein</fullName>
    </submittedName>
    <submittedName>
        <fullName evidence="3">CHAT domain-containing protein</fullName>
    </submittedName>
</protein>
<dbReference type="InterPro" id="IPR027417">
    <property type="entry name" value="P-loop_NTPase"/>
</dbReference>
<evidence type="ECO:0000313" key="4">
    <source>
        <dbReference type="EMBL" id="SDU93528.1"/>
    </source>
</evidence>
<dbReference type="SUPFAM" id="SSF52540">
    <property type="entry name" value="P-loop containing nucleoside triphosphate hydrolases"/>
    <property type="match status" value="1"/>
</dbReference>
<dbReference type="InterPro" id="IPR024983">
    <property type="entry name" value="CHAT_dom"/>
</dbReference>
<dbReference type="OrthoDB" id="1123107at2"/>
<dbReference type="SUPFAM" id="SSF48452">
    <property type="entry name" value="TPR-like"/>
    <property type="match status" value="1"/>
</dbReference>
<dbReference type="InterPro" id="IPR011990">
    <property type="entry name" value="TPR-like_helical_dom_sf"/>
</dbReference>
<evidence type="ECO:0000259" key="2">
    <source>
        <dbReference type="Pfam" id="PF13191"/>
    </source>
</evidence>
<keyword evidence="5" id="KW-1185">Reference proteome</keyword>
<dbReference type="Proteomes" id="UP000199620">
    <property type="component" value="Chromosome I"/>
</dbReference>
<evidence type="ECO:0000313" key="3">
    <source>
        <dbReference type="EMBL" id="KAA2233676.1"/>
    </source>
</evidence>
<dbReference type="EMBL" id="LT629800">
    <property type="protein sequence ID" value="SDU93528.1"/>
    <property type="molecule type" value="Genomic_DNA"/>
</dbReference>
<reference evidence="4 5" key="1">
    <citation type="submission" date="2016-10" db="EMBL/GenBank/DDBJ databases">
        <authorList>
            <person name="Varghese N."/>
            <person name="Submissions S."/>
        </authorList>
    </citation>
    <scope>NUCLEOTIDE SEQUENCE [LARGE SCALE GENOMIC DNA]</scope>
    <source>
        <strain evidence="4 5">BS2771</strain>
    </source>
</reference>
<evidence type="ECO:0000313" key="6">
    <source>
        <dbReference type="Proteomes" id="UP000325296"/>
    </source>
</evidence>